<sequence>MFEQIYEKNTALLCGILFDDIKLMKVGGDFNEEF</sequence>
<dbReference type="AlphaFoldDB" id="Q65WM4"/>
<accession>Q65WM4</accession>
<organism evidence="1 2">
    <name type="scientific">Mannheimia succiniciproducens (strain KCTC 0769BP / MBEL55E)</name>
    <dbReference type="NCBI Taxonomy" id="221988"/>
    <lineage>
        <taxon>Bacteria</taxon>
        <taxon>Pseudomonadati</taxon>
        <taxon>Pseudomonadota</taxon>
        <taxon>Gammaproteobacteria</taxon>
        <taxon>Pasteurellales</taxon>
        <taxon>Pasteurellaceae</taxon>
        <taxon>Basfia</taxon>
    </lineage>
</organism>
<proteinExistence type="predicted"/>
<name>Q65WM4_MANSM</name>
<protein>
    <submittedName>
        <fullName evidence="1">Uncharacterized protein</fullName>
    </submittedName>
</protein>
<keyword evidence="2" id="KW-1185">Reference proteome</keyword>
<evidence type="ECO:0000313" key="1">
    <source>
        <dbReference type="EMBL" id="AAU36636.1"/>
    </source>
</evidence>
<dbReference type="HOGENOM" id="CLU_3374505_0_0_6"/>
<dbReference type="Proteomes" id="UP000000607">
    <property type="component" value="Chromosome"/>
</dbReference>
<dbReference type="EMBL" id="AE016827">
    <property type="protein sequence ID" value="AAU36636.1"/>
    <property type="molecule type" value="Genomic_DNA"/>
</dbReference>
<dbReference type="KEGG" id="msu:MS0029"/>
<reference evidence="1 2" key="1">
    <citation type="journal article" date="2004" name="Nat. Biotechnol.">
        <title>The genome sequence of the capnophilic rumen bacterium Mannheimia succiniciproducens.</title>
        <authorList>
            <person name="Hong S.H."/>
            <person name="Kim J.S."/>
            <person name="Lee S.Y."/>
            <person name="In Y.H."/>
            <person name="Choi S.S."/>
            <person name="Rih J.-K."/>
            <person name="Kim C.H."/>
            <person name="Jeong H."/>
            <person name="Hur C.G."/>
            <person name="Kim J.J."/>
        </authorList>
    </citation>
    <scope>NUCLEOTIDE SEQUENCE [LARGE SCALE GENOMIC DNA]</scope>
    <source>
        <strain evidence="2">KCTC 0769BP / MBEL55E</strain>
    </source>
</reference>
<gene>
    <name evidence="1" type="ordered locus">MS0029</name>
</gene>
<evidence type="ECO:0000313" key="2">
    <source>
        <dbReference type="Proteomes" id="UP000000607"/>
    </source>
</evidence>